<reference evidence="8 10" key="3">
    <citation type="submission" date="2024-07" db="EMBL/GenBank/DDBJ databases">
        <authorList>
            <person name="Raymann K."/>
        </authorList>
    </citation>
    <scope>NUCLEOTIDE SEQUENCE [LARGE SCALE GENOMIC DNA]</scope>
    <source>
        <strain evidence="8 10">KZ19</strain>
    </source>
</reference>
<reference evidence="9" key="1">
    <citation type="submission" date="2018-01" db="EMBL/GenBank/DDBJ databases">
        <title>The opportunistic pathogen Serratia marcescens is an overlooked threat to honeybees.</title>
        <authorList>
            <person name="Raymann K."/>
            <person name="Shaffer Z."/>
            <person name="Coon K."/>
            <person name="Salisbury S."/>
            <person name="Moran N.A."/>
        </authorList>
    </citation>
    <scope>NUCLEOTIDE SEQUENCE [LARGE SCALE GENOMIC DNA]</scope>
    <source>
        <strain evidence="9">KZ19</strain>
    </source>
</reference>
<evidence type="ECO:0000256" key="3">
    <source>
        <dbReference type="ARBA" id="ARBA00022801"/>
    </source>
</evidence>
<dbReference type="AlphaFoldDB" id="A0AAP8PV33"/>
<feature type="domain" description="Phosphotyrosine protein phosphatase I" evidence="7">
    <location>
        <begin position="3"/>
        <end position="141"/>
    </location>
</feature>
<protein>
    <recommendedName>
        <fullName evidence="2">protein-tyrosine-phosphatase</fullName>
        <ecNumber evidence="2">3.1.3.48</ecNumber>
    </recommendedName>
</protein>
<dbReference type="FunFam" id="3.40.50.2300:FF:000041">
    <property type="entry name" value="Low molecular weight protein-tyrosine-phosphatase"/>
    <property type="match status" value="1"/>
</dbReference>
<dbReference type="PANTHER" id="PTHR11717:SF31">
    <property type="entry name" value="LOW MOLECULAR WEIGHT PROTEIN-TYROSINE-PHOSPHATASE ETP-RELATED"/>
    <property type="match status" value="1"/>
</dbReference>
<dbReference type="Proteomes" id="UP000237365">
    <property type="component" value="Unassembled WGS sequence"/>
</dbReference>
<dbReference type="InterPro" id="IPR017867">
    <property type="entry name" value="Tyr_phospatase_low_mol_wt"/>
</dbReference>
<keyword evidence="3" id="KW-0378">Hydrolase</keyword>
<accession>A0AAP8PV33</accession>
<proteinExistence type="inferred from homology"/>
<evidence type="ECO:0000256" key="2">
    <source>
        <dbReference type="ARBA" id="ARBA00013064"/>
    </source>
</evidence>
<dbReference type="InterPro" id="IPR050438">
    <property type="entry name" value="LMW_PTPase"/>
</dbReference>
<comment type="catalytic activity">
    <reaction evidence="5">
        <text>O-phospho-L-tyrosyl-[protein] + H2O = L-tyrosyl-[protein] + phosphate</text>
        <dbReference type="Rhea" id="RHEA:10684"/>
        <dbReference type="Rhea" id="RHEA-COMP:10136"/>
        <dbReference type="Rhea" id="RHEA-COMP:20101"/>
        <dbReference type="ChEBI" id="CHEBI:15377"/>
        <dbReference type="ChEBI" id="CHEBI:43474"/>
        <dbReference type="ChEBI" id="CHEBI:46858"/>
        <dbReference type="ChEBI" id="CHEBI:61978"/>
        <dbReference type="EC" id="3.1.3.48"/>
    </reaction>
</comment>
<dbReference type="PRINTS" id="PR00719">
    <property type="entry name" value="LMWPTPASE"/>
</dbReference>
<dbReference type="CDD" id="cd16343">
    <property type="entry name" value="LMWPTP"/>
    <property type="match status" value="1"/>
</dbReference>
<reference evidence="8 10" key="2">
    <citation type="submission" date="2024-07" db="EMBL/GenBank/DDBJ databases">
        <title>Making a pathogen? Evaluating the impact of protist predation on the evolution of virulence in Serratia marcescens.</title>
        <authorList>
            <person name="Hopkins H."/>
            <person name="Lopezguerra C."/>
            <person name="Lau M.-J."/>
        </authorList>
    </citation>
    <scope>NUCLEOTIDE SEQUENCE [LARGE SCALE GENOMIC DNA]</scope>
    <source>
        <strain evidence="8 10">KZ19</strain>
    </source>
</reference>
<evidence type="ECO:0000256" key="6">
    <source>
        <dbReference type="PIRSR" id="PIRSR617867-1"/>
    </source>
</evidence>
<dbReference type="EMBL" id="PQGI01000009">
    <property type="protein sequence ID" value="POP16627.1"/>
    <property type="molecule type" value="Genomic_DNA"/>
</dbReference>
<dbReference type="InterPro" id="IPR023485">
    <property type="entry name" value="Ptyr_pPase"/>
</dbReference>
<organism evidence="9">
    <name type="scientific">Serratia marcescens</name>
    <dbReference type="NCBI Taxonomy" id="615"/>
    <lineage>
        <taxon>Bacteria</taxon>
        <taxon>Pseudomonadati</taxon>
        <taxon>Pseudomonadota</taxon>
        <taxon>Gammaproteobacteria</taxon>
        <taxon>Enterobacterales</taxon>
        <taxon>Yersiniaceae</taxon>
        <taxon>Serratia</taxon>
    </lineage>
</organism>
<dbReference type="EC" id="3.1.3.48" evidence="2"/>
<evidence type="ECO:0000313" key="9">
    <source>
        <dbReference type="EMBL" id="POP16627.1"/>
    </source>
</evidence>
<dbReference type="Pfam" id="PF01451">
    <property type="entry name" value="LMWPc"/>
    <property type="match status" value="1"/>
</dbReference>
<feature type="active site" evidence="6">
    <location>
        <position position="15"/>
    </location>
</feature>
<dbReference type="InterPro" id="IPR036196">
    <property type="entry name" value="Ptyr_pPase_sf"/>
</dbReference>
<feature type="active site" description="Proton donor" evidence="6">
    <location>
        <position position="115"/>
    </location>
</feature>
<dbReference type="SUPFAM" id="SSF52788">
    <property type="entry name" value="Phosphotyrosine protein phosphatases I"/>
    <property type="match status" value="1"/>
</dbReference>
<feature type="active site" description="Nucleophile" evidence="6">
    <location>
        <position position="9"/>
    </location>
</feature>
<dbReference type="RefSeq" id="WP_033642459.1">
    <property type="nucleotide sequence ID" value="NZ_CAMKJB010000001.1"/>
</dbReference>
<name>A0AAP8PV33_SERMA</name>
<evidence type="ECO:0000259" key="7">
    <source>
        <dbReference type="SMART" id="SM00226"/>
    </source>
</evidence>
<dbReference type="GO" id="GO:0004725">
    <property type="term" value="F:protein tyrosine phosphatase activity"/>
    <property type="evidence" value="ECO:0007669"/>
    <property type="project" value="UniProtKB-EC"/>
</dbReference>
<evidence type="ECO:0000313" key="10">
    <source>
        <dbReference type="Proteomes" id="UP000237365"/>
    </source>
</evidence>
<evidence type="ECO:0000256" key="5">
    <source>
        <dbReference type="ARBA" id="ARBA00051722"/>
    </source>
</evidence>
<dbReference type="PANTHER" id="PTHR11717">
    <property type="entry name" value="LOW MOLECULAR WEIGHT PROTEIN TYROSINE PHOSPHATASE"/>
    <property type="match status" value="1"/>
</dbReference>
<evidence type="ECO:0000313" key="8">
    <source>
        <dbReference type="EMBL" id="MEX3187955.1"/>
    </source>
</evidence>
<dbReference type="Gene3D" id="3.40.50.2300">
    <property type="match status" value="1"/>
</dbReference>
<sequence length="144" mass="16064">MFDSILVVCVGNICRSPIGERLLKQKLPQKKIASAGLGALKGHSADDTAIEVASENNLSLEGHVAQQLTATLCRQYDLILVMEKKHIDAVSHIQPEVRGKTMLFGHWIGKKEIADPYRQSKEAFEHIYKLIDESAEKWAQALNK</sequence>
<comment type="similarity">
    <text evidence="1">Belongs to the low molecular weight phosphotyrosine protein phosphatase family.</text>
</comment>
<dbReference type="SMART" id="SM00226">
    <property type="entry name" value="LMWPc"/>
    <property type="match status" value="1"/>
</dbReference>
<comment type="caution">
    <text evidence="9">The sequence shown here is derived from an EMBL/GenBank/DDBJ whole genome shotgun (WGS) entry which is preliminary data.</text>
</comment>
<evidence type="ECO:0000256" key="1">
    <source>
        <dbReference type="ARBA" id="ARBA00011063"/>
    </source>
</evidence>
<evidence type="ECO:0000256" key="4">
    <source>
        <dbReference type="ARBA" id="ARBA00022912"/>
    </source>
</evidence>
<keyword evidence="4" id="KW-0904">Protein phosphatase</keyword>
<dbReference type="EMBL" id="PQGI02000002">
    <property type="protein sequence ID" value="MEX3187955.1"/>
    <property type="molecule type" value="Genomic_DNA"/>
</dbReference>
<gene>
    <name evidence="8" type="ORF">C3R40_015145</name>
    <name evidence="9" type="ORF">C3R40_12870</name>
</gene>